<dbReference type="GeneID" id="36406734"/>
<feature type="compositionally biased region" description="Basic and acidic residues" evidence="1">
    <location>
        <begin position="121"/>
        <end position="131"/>
    </location>
</feature>
<name>A0A0P1AJA7_PLAHL</name>
<dbReference type="OrthoDB" id="167212at2759"/>
<evidence type="ECO:0000313" key="3">
    <source>
        <dbReference type="EMBL" id="CEG41327.1"/>
    </source>
</evidence>
<keyword evidence="3" id="KW-0695">RNA-directed DNA polymerase</keyword>
<evidence type="ECO:0000313" key="4">
    <source>
        <dbReference type="Proteomes" id="UP000054928"/>
    </source>
</evidence>
<protein>
    <submittedName>
        <fullName evidence="3">FOG: Transposon-encoded proteins with TYA, reverse transcriptase, integrase domains in various combinations</fullName>
    </submittedName>
</protein>
<dbReference type="InterPro" id="IPR013103">
    <property type="entry name" value="RVT_2"/>
</dbReference>
<keyword evidence="3" id="KW-0548">Nucleotidyltransferase</keyword>
<evidence type="ECO:0000256" key="1">
    <source>
        <dbReference type="SAM" id="MobiDB-lite"/>
    </source>
</evidence>
<feature type="domain" description="Reverse transcriptase Ty1/copia-type" evidence="2">
    <location>
        <begin position="314"/>
        <end position="549"/>
    </location>
</feature>
<feature type="compositionally biased region" description="Basic and acidic residues" evidence="1">
    <location>
        <begin position="190"/>
        <end position="204"/>
    </location>
</feature>
<dbReference type="Proteomes" id="UP000054928">
    <property type="component" value="Unassembled WGS sequence"/>
</dbReference>
<dbReference type="RefSeq" id="XP_024577696.1">
    <property type="nucleotide sequence ID" value="XM_024727084.1"/>
</dbReference>
<proteinExistence type="predicted"/>
<dbReference type="STRING" id="4781.A0A0P1AJA7"/>
<dbReference type="GO" id="GO:0003964">
    <property type="term" value="F:RNA-directed DNA polymerase activity"/>
    <property type="evidence" value="ECO:0007669"/>
    <property type="project" value="UniProtKB-KW"/>
</dbReference>
<organism evidence="3 4">
    <name type="scientific">Plasmopara halstedii</name>
    <name type="common">Downy mildew of sunflower</name>
    <dbReference type="NCBI Taxonomy" id="4781"/>
    <lineage>
        <taxon>Eukaryota</taxon>
        <taxon>Sar</taxon>
        <taxon>Stramenopiles</taxon>
        <taxon>Oomycota</taxon>
        <taxon>Peronosporomycetes</taxon>
        <taxon>Peronosporales</taxon>
        <taxon>Peronosporaceae</taxon>
        <taxon>Plasmopara</taxon>
    </lineage>
</organism>
<evidence type="ECO:0000259" key="2">
    <source>
        <dbReference type="Pfam" id="PF07727"/>
    </source>
</evidence>
<feature type="region of interest" description="Disordered" evidence="1">
    <location>
        <begin position="106"/>
        <end position="204"/>
    </location>
</feature>
<dbReference type="AlphaFoldDB" id="A0A0P1AJA7"/>
<dbReference type="EMBL" id="CCYD01000553">
    <property type="protein sequence ID" value="CEG41327.1"/>
    <property type="molecule type" value="Genomic_DNA"/>
</dbReference>
<keyword evidence="3" id="KW-0808">Transferase</keyword>
<keyword evidence="4" id="KW-1185">Reference proteome</keyword>
<reference evidence="4" key="1">
    <citation type="submission" date="2014-09" db="EMBL/GenBank/DDBJ databases">
        <authorList>
            <person name="Sharma Rahul"/>
            <person name="Thines Marco"/>
        </authorList>
    </citation>
    <scope>NUCLEOTIDE SEQUENCE [LARGE SCALE GENOMIC DNA]</scope>
</reference>
<accession>A0A0P1AJA7</accession>
<feature type="compositionally biased region" description="Acidic residues" evidence="1">
    <location>
        <begin position="106"/>
        <end position="120"/>
    </location>
</feature>
<dbReference type="Pfam" id="PF07727">
    <property type="entry name" value="RVT_2"/>
    <property type="match status" value="1"/>
</dbReference>
<sequence>MDTVGARVYIPSENTVKFVAEVRVIEDVTYGDRHHVDPTNRDDGEWLLFATEEVGEQDDTTSISNGDSMDMESINESSQSVVLYNSGDAETSVSDTVAYEAYMADEDQSADVDEEDEDEDHDSKDVGENRQDMSGQADDGHDDDKSVSANFGSEVDPAVEGSIADATEVGEDVRDPTDEQGSTHGQGPEAKNHTENGRCKDSLDEGLRKRVERDNTPSKAEKNQLGDRIKERRTGLRRWTRRPARFDDFVRWSNVATKILSRDGRPIDAKSIRGLKKRRQAMSSKHADFWQMAELEEMAASKNKKVLGQVKKTDIPKNAKTVKIKWVFAIKTHAQGFVVRFKARVGALRNYQRPVIDFMETSSPVVRISSLRITAIISAEFDLVLYGGDTSTAYLNATLEIAQYVDGIEGYSCELLSYPYVVWKALYGLRQSGRDWNSEINGWLLNREFDRCATEPCLYYLIDGKKIVPLLIYVDDVACATNNEESKIGLFAELDKAYGLKDHGGFTEFLAIEVTQTEEGVFISQEKYAKYVLYKLGFGGANKCGIPMEFTTRLAPATEDDSFDSSFDYRGALGMLMVLATGIRRIWHLHSANCEFSL</sequence>